<dbReference type="Proteomes" id="UP000199236">
    <property type="component" value="Unassembled WGS sequence"/>
</dbReference>
<evidence type="ECO:0000313" key="2">
    <source>
        <dbReference type="Proteomes" id="UP000199236"/>
    </source>
</evidence>
<gene>
    <name evidence="1" type="ORF">SAMN04488056_11511</name>
</gene>
<dbReference type="AlphaFoldDB" id="A0A1I5KV34"/>
<organism evidence="1 2">
    <name type="scientific">Cohaesibacter marisflavi</name>
    <dbReference type="NCBI Taxonomy" id="655353"/>
    <lineage>
        <taxon>Bacteria</taxon>
        <taxon>Pseudomonadati</taxon>
        <taxon>Pseudomonadota</taxon>
        <taxon>Alphaproteobacteria</taxon>
        <taxon>Hyphomicrobiales</taxon>
        <taxon>Cohaesibacteraceae</taxon>
    </lineage>
</organism>
<accession>A0A1I5KV34</accession>
<dbReference type="EMBL" id="FOVR01000015">
    <property type="protein sequence ID" value="SFO88281.1"/>
    <property type="molecule type" value="Genomic_DNA"/>
</dbReference>
<proteinExistence type="predicted"/>
<keyword evidence="2" id="KW-1185">Reference proteome</keyword>
<name>A0A1I5KV34_9HYPH</name>
<protein>
    <submittedName>
        <fullName evidence="1">Uncharacterized protein</fullName>
    </submittedName>
</protein>
<evidence type="ECO:0000313" key="1">
    <source>
        <dbReference type="EMBL" id="SFO88281.1"/>
    </source>
</evidence>
<reference evidence="1 2" key="1">
    <citation type="submission" date="2016-10" db="EMBL/GenBank/DDBJ databases">
        <authorList>
            <person name="de Groot N.N."/>
        </authorList>
    </citation>
    <scope>NUCLEOTIDE SEQUENCE [LARGE SCALE GENOMIC DNA]</scope>
    <source>
        <strain evidence="1 2">CGMCC 1.9157</strain>
    </source>
</reference>
<sequence>MREFDERTVAGLLPGVEDKAKQLLRRLGQTEERSNPTGYIDFRRT</sequence>